<dbReference type="EMBL" id="KV425607">
    <property type="protein sequence ID" value="KZT21421.1"/>
    <property type="molecule type" value="Genomic_DNA"/>
</dbReference>
<feature type="transmembrane region" description="Helical" evidence="1">
    <location>
        <begin position="99"/>
        <end position="121"/>
    </location>
</feature>
<dbReference type="Proteomes" id="UP000076761">
    <property type="component" value="Unassembled WGS sequence"/>
</dbReference>
<sequence>MRKTSYVVTFFFVSICLIFTLFSAYSPDWLKETGPDLPYTRATIRYGLLEVCERKKVVIPGPDGSKIDYTRYECRPWPARVTDKCETDNKPFCVEWTSAGYLIELSIGFAVTALLAIIFGLSTHSRRRRIWRAVAGLVAVHAVLQIIAFALITDAYIKSRYAAFEHARPSTSYLLNVLDWVIAIFVVFGVVTTGLSADAGHRWAAGNRAYQPIRSGE</sequence>
<keyword evidence="3" id="KW-1185">Reference proteome</keyword>
<reference evidence="2 3" key="1">
    <citation type="journal article" date="2016" name="Mol. Biol. Evol.">
        <title>Comparative Genomics of Early-Diverging Mushroom-Forming Fungi Provides Insights into the Origins of Lignocellulose Decay Capabilities.</title>
        <authorList>
            <person name="Nagy L.G."/>
            <person name="Riley R."/>
            <person name="Tritt A."/>
            <person name="Adam C."/>
            <person name="Daum C."/>
            <person name="Floudas D."/>
            <person name="Sun H."/>
            <person name="Yadav J.S."/>
            <person name="Pangilinan J."/>
            <person name="Larsson K.H."/>
            <person name="Matsuura K."/>
            <person name="Barry K."/>
            <person name="Labutti K."/>
            <person name="Kuo R."/>
            <person name="Ohm R.A."/>
            <person name="Bhattacharya S.S."/>
            <person name="Shirouzu T."/>
            <person name="Yoshinaga Y."/>
            <person name="Martin F.M."/>
            <person name="Grigoriev I.V."/>
            <person name="Hibbett D.S."/>
        </authorList>
    </citation>
    <scope>NUCLEOTIDE SEQUENCE [LARGE SCALE GENOMIC DNA]</scope>
    <source>
        <strain evidence="2 3">HHB14362 ss-1</strain>
    </source>
</reference>
<feature type="transmembrane region" description="Helical" evidence="1">
    <location>
        <begin position="7"/>
        <end position="25"/>
    </location>
</feature>
<keyword evidence="1" id="KW-0812">Transmembrane</keyword>
<evidence type="ECO:0000313" key="2">
    <source>
        <dbReference type="EMBL" id="KZT21421.1"/>
    </source>
</evidence>
<name>A0A165PS97_9AGAM</name>
<keyword evidence="1" id="KW-0472">Membrane</keyword>
<evidence type="ECO:0008006" key="4">
    <source>
        <dbReference type="Google" id="ProtNLM"/>
    </source>
</evidence>
<protein>
    <recommendedName>
        <fullName evidence="4">Pali-domain-containing protein</fullName>
    </recommendedName>
</protein>
<proteinExistence type="predicted"/>
<organism evidence="2 3">
    <name type="scientific">Neolentinus lepideus HHB14362 ss-1</name>
    <dbReference type="NCBI Taxonomy" id="1314782"/>
    <lineage>
        <taxon>Eukaryota</taxon>
        <taxon>Fungi</taxon>
        <taxon>Dikarya</taxon>
        <taxon>Basidiomycota</taxon>
        <taxon>Agaricomycotina</taxon>
        <taxon>Agaricomycetes</taxon>
        <taxon>Gloeophyllales</taxon>
        <taxon>Gloeophyllaceae</taxon>
        <taxon>Neolentinus</taxon>
    </lineage>
</organism>
<accession>A0A165PS97</accession>
<dbReference type="InParanoid" id="A0A165PS97"/>
<evidence type="ECO:0000313" key="3">
    <source>
        <dbReference type="Proteomes" id="UP000076761"/>
    </source>
</evidence>
<dbReference type="OrthoDB" id="61370at2759"/>
<feature type="transmembrane region" description="Helical" evidence="1">
    <location>
        <begin position="133"/>
        <end position="157"/>
    </location>
</feature>
<dbReference type="AlphaFoldDB" id="A0A165PS97"/>
<gene>
    <name evidence="2" type="ORF">NEOLEDRAFT_1164617</name>
</gene>
<feature type="transmembrane region" description="Helical" evidence="1">
    <location>
        <begin position="177"/>
        <end position="197"/>
    </location>
</feature>
<evidence type="ECO:0000256" key="1">
    <source>
        <dbReference type="SAM" id="Phobius"/>
    </source>
</evidence>
<keyword evidence="1" id="KW-1133">Transmembrane helix</keyword>
<dbReference type="Gene3D" id="1.20.140.150">
    <property type="match status" value="1"/>
</dbReference>